<dbReference type="Proteomes" id="UP000824890">
    <property type="component" value="Unassembled WGS sequence"/>
</dbReference>
<name>A0ABQ7XNR1_BRANA</name>
<gene>
    <name evidence="1" type="ORF">HID58_085769</name>
</gene>
<proteinExistence type="predicted"/>
<sequence>MRPLSDKTIEANINVYESLLGFTVEDVYVTCSRISLSYSEKKILNSTQTFIDQAILHLCIGLSEEKTDEFLMNRMNWPP</sequence>
<organism evidence="1 2">
    <name type="scientific">Brassica napus</name>
    <name type="common">Rape</name>
    <dbReference type="NCBI Taxonomy" id="3708"/>
    <lineage>
        <taxon>Eukaryota</taxon>
        <taxon>Viridiplantae</taxon>
        <taxon>Streptophyta</taxon>
        <taxon>Embryophyta</taxon>
        <taxon>Tracheophyta</taxon>
        <taxon>Spermatophyta</taxon>
        <taxon>Magnoliopsida</taxon>
        <taxon>eudicotyledons</taxon>
        <taxon>Gunneridae</taxon>
        <taxon>Pentapetalae</taxon>
        <taxon>rosids</taxon>
        <taxon>malvids</taxon>
        <taxon>Brassicales</taxon>
        <taxon>Brassicaceae</taxon>
        <taxon>Brassiceae</taxon>
        <taxon>Brassica</taxon>
    </lineage>
</organism>
<protein>
    <submittedName>
        <fullName evidence="1">Uncharacterized protein</fullName>
    </submittedName>
</protein>
<evidence type="ECO:0000313" key="2">
    <source>
        <dbReference type="Proteomes" id="UP000824890"/>
    </source>
</evidence>
<reference evidence="1 2" key="1">
    <citation type="submission" date="2021-05" db="EMBL/GenBank/DDBJ databases">
        <title>Genome Assembly of Synthetic Allotetraploid Brassica napus Reveals Homoeologous Exchanges between Subgenomes.</title>
        <authorList>
            <person name="Davis J.T."/>
        </authorList>
    </citation>
    <scope>NUCLEOTIDE SEQUENCE [LARGE SCALE GENOMIC DNA]</scope>
    <source>
        <strain evidence="2">cv. Da-Ae</strain>
        <tissue evidence="1">Seedling</tissue>
    </source>
</reference>
<comment type="caution">
    <text evidence="1">The sequence shown here is derived from an EMBL/GenBank/DDBJ whole genome shotgun (WGS) entry which is preliminary data.</text>
</comment>
<dbReference type="EMBL" id="JAGKQM010000019">
    <property type="protein sequence ID" value="KAH0857508.1"/>
    <property type="molecule type" value="Genomic_DNA"/>
</dbReference>
<evidence type="ECO:0000313" key="1">
    <source>
        <dbReference type="EMBL" id="KAH0857508.1"/>
    </source>
</evidence>
<keyword evidence="2" id="KW-1185">Reference proteome</keyword>
<accession>A0ABQ7XNR1</accession>